<protein>
    <recommendedName>
        <fullName evidence="1">Carbohydrate kinase PfkB domain-containing protein</fullName>
    </recommendedName>
</protein>
<evidence type="ECO:0000313" key="2">
    <source>
        <dbReference type="EMBL" id="CAD8286307.1"/>
    </source>
</evidence>
<name>A0A7R9YT32_9CHLO</name>
<dbReference type="SUPFAM" id="SSF53613">
    <property type="entry name" value="Ribokinase-like"/>
    <property type="match status" value="1"/>
</dbReference>
<dbReference type="EMBL" id="HBEC01013785">
    <property type="protein sequence ID" value="CAD8286307.1"/>
    <property type="molecule type" value="Transcribed_RNA"/>
</dbReference>
<evidence type="ECO:0000259" key="1">
    <source>
        <dbReference type="Pfam" id="PF00294"/>
    </source>
</evidence>
<reference evidence="2" key="1">
    <citation type="submission" date="2021-01" db="EMBL/GenBank/DDBJ databases">
        <authorList>
            <person name="Corre E."/>
            <person name="Pelletier E."/>
            <person name="Niang G."/>
            <person name="Scheremetjew M."/>
            <person name="Finn R."/>
            <person name="Kale V."/>
            <person name="Holt S."/>
            <person name="Cochrane G."/>
            <person name="Meng A."/>
            <person name="Brown T."/>
            <person name="Cohen L."/>
        </authorList>
    </citation>
    <scope>NUCLEOTIDE SEQUENCE</scope>
    <source>
        <strain evidence="2">CCMP219</strain>
    </source>
</reference>
<sequence>MGGAVVDYLATVAAYPTPDQKLRSESLEVQGGGNCGNALTAASRLGLSPVLVTKIGADGVGDTILRELESDGIDTSCVLRAEGSPSPFTYIIVDRDGGTRTCIHTPGAPLDPEEMRQSLAGGPSILDSVLADAALVYFDGRLTEAALLLARRARQVGVPVLVEAERLRPNLEELLTLADYVVTSAHFPQEWTGASNFADAVLSTAQRLPNAKCVISTMGTRGSLMLCREGSSTSDNTCSIVDVVRQLEVELEKQTANTKQASFDCVSRTGVEIRAGYVTQSPGALPLTFSDSYDAEAARISAEAAASREATFNADASNATGYQSTATKQPSLLSARVLRASAAALPKSAVVDTTGAGDSFIGSVLYGLATGMPYPEMLRLAAVVAACKCTEVGARAALPQRSNLAAHLL</sequence>
<dbReference type="InterPro" id="IPR052562">
    <property type="entry name" value="Ketohexokinase-related"/>
</dbReference>
<dbReference type="AlphaFoldDB" id="A0A7R9YT32"/>
<organism evidence="2">
    <name type="scientific">Chlamydomonas euryale</name>
    <dbReference type="NCBI Taxonomy" id="1486919"/>
    <lineage>
        <taxon>Eukaryota</taxon>
        <taxon>Viridiplantae</taxon>
        <taxon>Chlorophyta</taxon>
        <taxon>core chlorophytes</taxon>
        <taxon>Chlorophyceae</taxon>
        <taxon>CS clade</taxon>
        <taxon>Chlamydomonadales</taxon>
        <taxon>Chlamydomonadaceae</taxon>
        <taxon>Chlamydomonas</taxon>
    </lineage>
</organism>
<accession>A0A7R9YT32</accession>
<feature type="domain" description="Carbohydrate kinase PfkB" evidence="1">
    <location>
        <begin position="328"/>
        <end position="400"/>
    </location>
</feature>
<feature type="domain" description="Carbohydrate kinase PfkB" evidence="1">
    <location>
        <begin position="13"/>
        <end position="227"/>
    </location>
</feature>
<dbReference type="PANTHER" id="PTHR42774:SF3">
    <property type="entry name" value="KETOHEXOKINASE"/>
    <property type="match status" value="1"/>
</dbReference>
<proteinExistence type="predicted"/>
<dbReference type="InterPro" id="IPR011611">
    <property type="entry name" value="PfkB_dom"/>
</dbReference>
<dbReference type="Pfam" id="PF00294">
    <property type="entry name" value="PfkB"/>
    <property type="match status" value="2"/>
</dbReference>
<gene>
    <name evidence="2" type="ORF">CEUR00632_LOCUS6345</name>
</gene>
<dbReference type="Gene3D" id="3.40.1190.20">
    <property type="match status" value="2"/>
</dbReference>
<dbReference type="InterPro" id="IPR029056">
    <property type="entry name" value="Ribokinase-like"/>
</dbReference>
<dbReference type="PANTHER" id="PTHR42774">
    <property type="entry name" value="PHOSPHOTRANSFERASE SYSTEM TRANSPORT PROTEIN"/>
    <property type="match status" value="1"/>
</dbReference>